<evidence type="ECO:0000313" key="3">
    <source>
        <dbReference type="Proteomes" id="UP000472261"/>
    </source>
</evidence>
<dbReference type="Ensembl" id="ENSPCLT00000001983.1">
    <property type="protein sequence ID" value="ENSPCLP00000001467.1"/>
    <property type="gene ID" value="ENSPCLG00000001229.1"/>
</dbReference>
<evidence type="ECO:0000256" key="1">
    <source>
        <dbReference type="SAM" id="Phobius"/>
    </source>
</evidence>
<reference evidence="2" key="2">
    <citation type="submission" date="2025-09" db="UniProtKB">
        <authorList>
            <consortium name="Ensembl"/>
        </authorList>
    </citation>
    <scope>IDENTIFICATION</scope>
</reference>
<accession>A0A669NYK8</accession>
<feature type="transmembrane region" description="Helical" evidence="1">
    <location>
        <begin position="57"/>
        <end position="81"/>
    </location>
</feature>
<feature type="transmembrane region" description="Helical" evidence="1">
    <location>
        <begin position="26"/>
        <end position="45"/>
    </location>
</feature>
<dbReference type="AlphaFoldDB" id="A0A669NYK8"/>
<keyword evidence="1" id="KW-0472">Membrane</keyword>
<proteinExistence type="predicted"/>
<keyword evidence="3" id="KW-1185">Reference proteome</keyword>
<sequence>MVTLISILMTKMCCDTNYECCLFSVIYLRLTWCRNTLIFISGVVCKPKLTCSVFGTVYRMLCVVFPVFAVWLSVHSIVVSMNFPLKEPVSRRVYEVLLEAAVNWGICSVFGGGGGKLAIFLHLAVLNCT</sequence>
<keyword evidence="1" id="KW-0812">Transmembrane</keyword>
<reference evidence="2" key="1">
    <citation type="submission" date="2025-08" db="UniProtKB">
        <authorList>
            <consortium name="Ensembl"/>
        </authorList>
    </citation>
    <scope>IDENTIFICATION</scope>
</reference>
<keyword evidence="1" id="KW-1133">Transmembrane helix</keyword>
<evidence type="ECO:0000313" key="2">
    <source>
        <dbReference type="Ensembl" id="ENSPCLP00000001467.1"/>
    </source>
</evidence>
<protein>
    <submittedName>
        <fullName evidence="2">Uncharacterized protein</fullName>
    </submittedName>
</protein>
<organism evidence="2 3">
    <name type="scientific">Phasianus colchicus</name>
    <name type="common">Common pheasant</name>
    <dbReference type="NCBI Taxonomy" id="9054"/>
    <lineage>
        <taxon>Eukaryota</taxon>
        <taxon>Metazoa</taxon>
        <taxon>Chordata</taxon>
        <taxon>Craniata</taxon>
        <taxon>Vertebrata</taxon>
        <taxon>Euteleostomi</taxon>
        <taxon>Archelosauria</taxon>
        <taxon>Archosauria</taxon>
        <taxon>Dinosauria</taxon>
        <taxon>Saurischia</taxon>
        <taxon>Theropoda</taxon>
        <taxon>Coelurosauria</taxon>
        <taxon>Aves</taxon>
        <taxon>Neognathae</taxon>
        <taxon>Galloanserae</taxon>
        <taxon>Galliformes</taxon>
        <taxon>Phasianidae</taxon>
        <taxon>Phasianinae</taxon>
        <taxon>Phasianus</taxon>
    </lineage>
</organism>
<dbReference type="Proteomes" id="UP000472261">
    <property type="component" value="Unplaced"/>
</dbReference>
<feature type="transmembrane region" description="Helical" evidence="1">
    <location>
        <begin position="101"/>
        <end position="126"/>
    </location>
</feature>
<name>A0A669NYK8_PHACC</name>